<dbReference type="PIRSF" id="PIRSF000441">
    <property type="entry name" value="CysE"/>
    <property type="match status" value="1"/>
</dbReference>
<feature type="domain" description="Serine acetyltransferase N-terminal" evidence="15">
    <location>
        <begin position="3"/>
        <end position="35"/>
    </location>
</feature>
<dbReference type="Gene3D" id="2.160.10.10">
    <property type="entry name" value="Hexapeptide repeat proteins"/>
    <property type="match status" value="1"/>
</dbReference>
<dbReference type="GO" id="GO:0009001">
    <property type="term" value="F:serine O-acetyltransferase activity"/>
    <property type="evidence" value="ECO:0007669"/>
    <property type="project" value="UniProtKB-EC"/>
</dbReference>
<evidence type="ECO:0000256" key="5">
    <source>
        <dbReference type="ARBA" id="ARBA00018522"/>
    </source>
</evidence>
<dbReference type="UniPathway" id="UPA00136">
    <property type="reaction ID" value="UER00199"/>
</dbReference>
<keyword evidence="14" id="KW-0812">Transmembrane</keyword>
<keyword evidence="14" id="KW-0472">Membrane</keyword>
<dbReference type="InterPro" id="IPR011004">
    <property type="entry name" value="Trimer_LpxA-like_sf"/>
</dbReference>
<evidence type="ECO:0000256" key="10">
    <source>
        <dbReference type="ARBA" id="ARBA00023192"/>
    </source>
</evidence>
<dbReference type="FunFam" id="1.10.3130.10:FF:000003">
    <property type="entry name" value="Serine acetyltransferase"/>
    <property type="match status" value="1"/>
</dbReference>
<keyword evidence="11 13" id="KW-0012">Acyltransferase</keyword>
<dbReference type="EC" id="2.3.1.30" evidence="4 13"/>
<dbReference type="InterPro" id="IPR045304">
    <property type="entry name" value="LbH_SAT"/>
</dbReference>
<dbReference type="Pfam" id="PF06426">
    <property type="entry name" value="SATase_N"/>
    <property type="match status" value="1"/>
</dbReference>
<evidence type="ECO:0000256" key="12">
    <source>
        <dbReference type="ARBA" id="ARBA00049486"/>
    </source>
</evidence>
<dbReference type="Gene3D" id="1.10.3130.10">
    <property type="entry name" value="serine acetyltransferase, domain 1"/>
    <property type="match status" value="1"/>
</dbReference>
<dbReference type="Proteomes" id="UP000231932">
    <property type="component" value="Chromosome"/>
</dbReference>
<dbReference type="AlphaFoldDB" id="A0A2K8N2A1"/>
<evidence type="ECO:0000259" key="15">
    <source>
        <dbReference type="Pfam" id="PF06426"/>
    </source>
</evidence>
<evidence type="ECO:0000313" key="17">
    <source>
        <dbReference type="EMBL" id="CAB3389889.1"/>
    </source>
</evidence>
<accession>A0A2K8N2A1</accession>
<evidence type="ECO:0000256" key="13">
    <source>
        <dbReference type="PIRNR" id="PIRNR000441"/>
    </source>
</evidence>
<proteinExistence type="inferred from homology"/>
<comment type="pathway">
    <text evidence="2">Amino-acid biosynthesis; L-cysteine biosynthesis; L-cysteine from L-serine: step 1/2.</text>
</comment>
<dbReference type="InterPro" id="IPR005881">
    <property type="entry name" value="Ser_O-AcTrfase"/>
</dbReference>
<feature type="transmembrane region" description="Helical" evidence="14">
    <location>
        <begin position="26"/>
        <end position="46"/>
    </location>
</feature>
<dbReference type="EMBL" id="CP024955">
    <property type="protein sequence ID" value="ATY83674.1"/>
    <property type="molecule type" value="Genomic_DNA"/>
</dbReference>
<name>A0A2K8N2A1_9BACL</name>
<reference evidence="18" key="1">
    <citation type="submission" date="2017-11" db="EMBL/GenBank/DDBJ databases">
        <title>Complete Genome Sequence of Kyrpidia sp. Strain EA-1, a thermophilic, hydrogen-oxidizing Bacterium, isolated from the Azores.</title>
        <authorList>
            <person name="Reiner J.E."/>
            <person name="Lapp C.J."/>
            <person name="Bunk B."/>
            <person name="Gescher J."/>
        </authorList>
    </citation>
    <scope>NUCLEOTIDE SEQUENCE [LARGE SCALE GENOMIC DNA]</scope>
    <source>
        <strain evidence="18">EA-1</strain>
    </source>
</reference>
<evidence type="ECO:0000256" key="11">
    <source>
        <dbReference type="ARBA" id="ARBA00023315"/>
    </source>
</evidence>
<dbReference type="KEGG" id="kyr:CVV65_00680"/>
<dbReference type="InterPro" id="IPR010493">
    <property type="entry name" value="Ser_AcTrfase_N"/>
</dbReference>
<keyword evidence="14" id="KW-1133">Transmembrane helix</keyword>
<dbReference type="Pfam" id="PF00132">
    <property type="entry name" value="Hexapep"/>
    <property type="match status" value="1"/>
</dbReference>
<evidence type="ECO:0000256" key="9">
    <source>
        <dbReference type="ARBA" id="ARBA00022737"/>
    </source>
</evidence>
<evidence type="ECO:0000313" key="18">
    <source>
        <dbReference type="Proteomes" id="UP000231932"/>
    </source>
</evidence>
<dbReference type="PANTHER" id="PTHR42811">
    <property type="entry name" value="SERINE ACETYLTRANSFERASE"/>
    <property type="match status" value="1"/>
</dbReference>
<dbReference type="GO" id="GO:0006535">
    <property type="term" value="P:cysteine biosynthetic process from serine"/>
    <property type="evidence" value="ECO:0007669"/>
    <property type="project" value="InterPro"/>
</dbReference>
<dbReference type="FunFam" id="2.160.10.10:FF:000007">
    <property type="entry name" value="Serine acetyltransferase"/>
    <property type="match status" value="1"/>
</dbReference>
<dbReference type="InterPro" id="IPR053376">
    <property type="entry name" value="Serine_acetyltransferase"/>
</dbReference>
<dbReference type="InterPro" id="IPR042122">
    <property type="entry name" value="Ser_AcTrfase_N_sf"/>
</dbReference>
<protein>
    <recommendedName>
        <fullName evidence="5 13">Serine acetyltransferase</fullName>
        <ecNumber evidence="4 13">2.3.1.30</ecNumber>
    </recommendedName>
</protein>
<dbReference type="CDD" id="cd03354">
    <property type="entry name" value="LbH_SAT"/>
    <property type="match status" value="1"/>
</dbReference>
<dbReference type="NCBIfam" id="NF041874">
    <property type="entry name" value="EPS_EpsC"/>
    <property type="match status" value="1"/>
</dbReference>
<keyword evidence="8 13" id="KW-0808">Transferase</keyword>
<evidence type="ECO:0000256" key="6">
    <source>
        <dbReference type="ARBA" id="ARBA00022490"/>
    </source>
</evidence>
<reference evidence="17 19" key="3">
    <citation type="submission" date="2020-04" db="EMBL/GenBank/DDBJ databases">
        <authorList>
            <person name="Hogendoorn C."/>
        </authorList>
    </citation>
    <scope>NUCLEOTIDE SEQUENCE [LARGE SCALE GENOMIC DNA]</scope>
    <source>
        <strain evidence="17">COOX1</strain>
    </source>
</reference>
<evidence type="ECO:0000256" key="2">
    <source>
        <dbReference type="ARBA" id="ARBA00004876"/>
    </source>
</evidence>
<dbReference type="GO" id="GO:0005737">
    <property type="term" value="C:cytoplasm"/>
    <property type="evidence" value="ECO:0007669"/>
    <property type="project" value="UniProtKB-SubCell"/>
</dbReference>
<evidence type="ECO:0000256" key="8">
    <source>
        <dbReference type="ARBA" id="ARBA00022679"/>
    </source>
</evidence>
<dbReference type="RefSeq" id="WP_100666532.1">
    <property type="nucleotide sequence ID" value="NZ_CP024955.1"/>
</dbReference>
<dbReference type="EMBL" id="LR792683">
    <property type="protein sequence ID" value="CAB3389889.1"/>
    <property type="molecule type" value="Genomic_DNA"/>
</dbReference>
<keyword evidence="10" id="KW-0198">Cysteine biosynthesis</keyword>
<sequence length="229" mass="25192">MFRRLREDIQCIMDRDPAARSVVEVLLTYSGLHALWFYRVAHWLYLRRRFTLARMVSQFARFLTGIEIHPGAKIGRGVFIDHGSGVVIGETAEIGDNVTIYQGVTLGGTGKEKGKRHPTVGNNVLISTGAKILGAITIGDNSKIGAGSVVLKDVPPNSTVVGIPGRVVILDGRRVNDMDHANLPDPVADLLRSMQQQINELRREIMELKGEVVDADPRVQYINKTKGSV</sequence>
<comment type="subcellular location">
    <subcellularLocation>
        <location evidence="1">Cytoplasm</location>
    </subcellularLocation>
</comment>
<evidence type="ECO:0000256" key="1">
    <source>
        <dbReference type="ARBA" id="ARBA00004496"/>
    </source>
</evidence>
<keyword evidence="6" id="KW-0963">Cytoplasm</keyword>
<evidence type="ECO:0000256" key="7">
    <source>
        <dbReference type="ARBA" id="ARBA00022605"/>
    </source>
</evidence>
<dbReference type="NCBIfam" id="TIGR01172">
    <property type="entry name" value="cysE"/>
    <property type="match status" value="1"/>
</dbReference>
<evidence type="ECO:0000256" key="14">
    <source>
        <dbReference type="SAM" id="Phobius"/>
    </source>
</evidence>
<gene>
    <name evidence="16" type="primary">cysE</name>
    <name evidence="17" type="ORF">COOX1_0142</name>
    <name evidence="16" type="ORF">CVV65_00680</name>
</gene>
<evidence type="ECO:0000256" key="4">
    <source>
        <dbReference type="ARBA" id="ARBA00013266"/>
    </source>
</evidence>
<comment type="similarity">
    <text evidence="3 13">Belongs to the transferase hexapeptide repeat family.</text>
</comment>
<keyword evidence="18" id="KW-1185">Reference proteome</keyword>
<evidence type="ECO:0000313" key="19">
    <source>
        <dbReference type="Proteomes" id="UP000502196"/>
    </source>
</evidence>
<evidence type="ECO:0000256" key="3">
    <source>
        <dbReference type="ARBA" id="ARBA00007274"/>
    </source>
</evidence>
<dbReference type="OrthoDB" id="9801456at2"/>
<dbReference type="SUPFAM" id="SSF51161">
    <property type="entry name" value="Trimeric LpxA-like enzymes"/>
    <property type="match status" value="1"/>
</dbReference>
<keyword evidence="9" id="KW-0677">Repeat</keyword>
<keyword evidence="7" id="KW-0028">Amino-acid biosynthesis</keyword>
<dbReference type="InterPro" id="IPR001451">
    <property type="entry name" value="Hexapep"/>
</dbReference>
<dbReference type="Proteomes" id="UP000502196">
    <property type="component" value="Chromosome"/>
</dbReference>
<comment type="catalytic activity">
    <reaction evidence="12 13">
        <text>L-serine + acetyl-CoA = O-acetyl-L-serine + CoA</text>
        <dbReference type="Rhea" id="RHEA:24560"/>
        <dbReference type="ChEBI" id="CHEBI:33384"/>
        <dbReference type="ChEBI" id="CHEBI:57287"/>
        <dbReference type="ChEBI" id="CHEBI:57288"/>
        <dbReference type="ChEBI" id="CHEBI:58340"/>
        <dbReference type="EC" id="2.3.1.30"/>
    </reaction>
</comment>
<evidence type="ECO:0000313" key="16">
    <source>
        <dbReference type="EMBL" id="ATY83674.1"/>
    </source>
</evidence>
<reference evidence="16" key="2">
    <citation type="journal article" date="2018" name="Genome Announc.">
        <title>Complete Genome Sequence of Kyrpidia sp. Strain EA-1, a Thermophilic Knallgas Bacterium, Isolated from the Azores.</title>
        <authorList>
            <person name="Reiner J.E."/>
            <person name="Lapp C.J."/>
            <person name="Bunk B."/>
            <person name="Sproer C."/>
            <person name="Overmann J."/>
            <person name="Gescher J."/>
        </authorList>
    </citation>
    <scope>NUCLEOTIDE SEQUENCE</scope>
    <source>
        <strain evidence="16">EA-1</strain>
    </source>
</reference>
<organism evidence="16 18">
    <name type="scientific">Kyrpidia spormannii</name>
    <dbReference type="NCBI Taxonomy" id="2055160"/>
    <lineage>
        <taxon>Bacteria</taxon>
        <taxon>Bacillati</taxon>
        <taxon>Bacillota</taxon>
        <taxon>Bacilli</taxon>
        <taxon>Bacillales</taxon>
        <taxon>Alicyclobacillaceae</taxon>
        <taxon>Kyrpidia</taxon>
    </lineage>
</organism>